<evidence type="ECO:0000313" key="8">
    <source>
        <dbReference type="Proteomes" id="UP000294901"/>
    </source>
</evidence>
<dbReference type="Gene3D" id="3.40.50.300">
    <property type="entry name" value="P-loop containing nucleotide triphosphate hydrolases"/>
    <property type="match status" value="1"/>
</dbReference>
<evidence type="ECO:0000256" key="2">
    <source>
        <dbReference type="ARBA" id="ARBA00022448"/>
    </source>
</evidence>
<reference evidence="7 8" key="1">
    <citation type="submission" date="2019-03" db="EMBL/GenBank/DDBJ databases">
        <title>Sequencing the genomes of 1000 actinobacteria strains.</title>
        <authorList>
            <person name="Klenk H.-P."/>
        </authorList>
    </citation>
    <scope>NUCLEOTIDE SEQUENCE [LARGE SCALE GENOMIC DNA]</scope>
    <source>
        <strain evidence="7 8">DSM 43805</strain>
    </source>
</reference>
<dbReference type="GO" id="GO:0005886">
    <property type="term" value="C:plasma membrane"/>
    <property type="evidence" value="ECO:0007669"/>
    <property type="project" value="UniProtKB-SubCell"/>
</dbReference>
<dbReference type="InterPro" id="IPR003439">
    <property type="entry name" value="ABC_transporter-like_ATP-bd"/>
</dbReference>
<comment type="caution">
    <text evidence="7">The sequence shown here is derived from an EMBL/GenBank/DDBJ whole genome shotgun (WGS) entry which is preliminary data.</text>
</comment>
<dbReference type="InterPro" id="IPR050763">
    <property type="entry name" value="ABC_transporter_ATP-binding"/>
</dbReference>
<dbReference type="GO" id="GO:0016887">
    <property type="term" value="F:ATP hydrolysis activity"/>
    <property type="evidence" value="ECO:0007669"/>
    <property type="project" value="InterPro"/>
</dbReference>
<dbReference type="PANTHER" id="PTHR42711:SF17">
    <property type="entry name" value="ABC TRANSPORTER ATP-BINDING PROTEIN"/>
    <property type="match status" value="1"/>
</dbReference>
<dbReference type="RefSeq" id="WP_133878040.1">
    <property type="nucleotide sequence ID" value="NZ_BOMD01000044.1"/>
</dbReference>
<dbReference type="InterPro" id="IPR027417">
    <property type="entry name" value="P-loop_NTPase"/>
</dbReference>
<keyword evidence="2" id="KW-0813">Transport</keyword>
<dbReference type="GO" id="GO:0005524">
    <property type="term" value="F:ATP binding"/>
    <property type="evidence" value="ECO:0007669"/>
    <property type="project" value="UniProtKB-KW"/>
</dbReference>
<dbReference type="SUPFAM" id="SSF52540">
    <property type="entry name" value="P-loop containing nucleoside triphosphate hydrolases"/>
    <property type="match status" value="1"/>
</dbReference>
<dbReference type="AlphaFoldDB" id="A0A4R6JBX6"/>
<gene>
    <name evidence="7" type="ORF">C8E87_7456</name>
</gene>
<dbReference type="GO" id="GO:0046677">
    <property type="term" value="P:response to antibiotic"/>
    <property type="evidence" value="ECO:0007669"/>
    <property type="project" value="UniProtKB-KW"/>
</dbReference>
<protein>
    <submittedName>
        <fullName evidence="7">ABC-2 type transport system ATP-binding protein</fullName>
    </submittedName>
</protein>
<feature type="domain" description="ABC transporter" evidence="6">
    <location>
        <begin position="20"/>
        <end position="244"/>
    </location>
</feature>
<dbReference type="Pfam" id="PF00005">
    <property type="entry name" value="ABC_tran"/>
    <property type="match status" value="1"/>
</dbReference>
<dbReference type="EMBL" id="SNWR01000002">
    <property type="protein sequence ID" value="TDO32016.1"/>
    <property type="molecule type" value="Genomic_DNA"/>
</dbReference>
<evidence type="ECO:0000256" key="1">
    <source>
        <dbReference type="ARBA" id="ARBA00004202"/>
    </source>
</evidence>
<dbReference type="SMART" id="SM00382">
    <property type="entry name" value="AAA"/>
    <property type="match status" value="1"/>
</dbReference>
<evidence type="ECO:0000256" key="4">
    <source>
        <dbReference type="ARBA" id="ARBA00022840"/>
    </source>
</evidence>
<dbReference type="PROSITE" id="PS00211">
    <property type="entry name" value="ABC_TRANSPORTER_1"/>
    <property type="match status" value="1"/>
</dbReference>
<evidence type="ECO:0000256" key="5">
    <source>
        <dbReference type="ARBA" id="ARBA00023251"/>
    </source>
</evidence>
<evidence type="ECO:0000313" key="7">
    <source>
        <dbReference type="EMBL" id="TDO32016.1"/>
    </source>
</evidence>
<comment type="subcellular location">
    <subcellularLocation>
        <location evidence="1">Cell membrane</location>
        <topology evidence="1">Peripheral membrane protein</topology>
    </subcellularLocation>
</comment>
<evidence type="ECO:0000259" key="6">
    <source>
        <dbReference type="PROSITE" id="PS50893"/>
    </source>
</evidence>
<dbReference type="InterPro" id="IPR017871">
    <property type="entry name" value="ABC_transporter-like_CS"/>
</dbReference>
<dbReference type="Proteomes" id="UP000294901">
    <property type="component" value="Unassembled WGS sequence"/>
</dbReference>
<dbReference type="CDD" id="cd03230">
    <property type="entry name" value="ABC_DR_subfamily_A"/>
    <property type="match status" value="1"/>
</dbReference>
<dbReference type="PROSITE" id="PS50893">
    <property type="entry name" value="ABC_TRANSPORTER_2"/>
    <property type="match status" value="1"/>
</dbReference>
<keyword evidence="4 7" id="KW-0067">ATP-binding</keyword>
<keyword evidence="3" id="KW-0547">Nucleotide-binding</keyword>
<dbReference type="PANTHER" id="PTHR42711">
    <property type="entry name" value="ABC TRANSPORTER ATP-BINDING PROTEIN"/>
    <property type="match status" value="1"/>
</dbReference>
<proteinExistence type="predicted"/>
<keyword evidence="8" id="KW-1185">Reference proteome</keyword>
<name>A0A4R6JBX6_9ACTN</name>
<dbReference type="OrthoDB" id="9804819at2"/>
<sequence length="313" mass="33044">MTLTTAPEAAAAPDTGTAAVDLDGVVKRFGAVTAVDGISLRIRPGEVVALLGPNGAGKTTTVDMLLGLARPDRGTVAVYGRPPAEAVGLGLVSAVMQSGGLLKDYTVAETVRLTAVLFGKPRTAAGEALRRAGLTDVAKRLVGKCSGGQQQRLRFAMALLPDPELLILDEPTTGMDVAGRHEFWTAIRDDAARGRTVIFATHYLEEADAYADRVVFVRRGRIVADGTAAEVKALAAGRTVRATLPGARQEELAAIGGVDRAEVRGDTVHLHGNDTDRIARHLLTHTTARDLEITSRNLEDAFLALTADEETPR</sequence>
<accession>A0A4R6JBX6</accession>
<keyword evidence="5" id="KW-0046">Antibiotic resistance</keyword>
<dbReference type="InterPro" id="IPR003593">
    <property type="entry name" value="AAA+_ATPase"/>
</dbReference>
<organism evidence="7 8">
    <name type="scientific">Paractinoplanes brasiliensis</name>
    <dbReference type="NCBI Taxonomy" id="52695"/>
    <lineage>
        <taxon>Bacteria</taxon>
        <taxon>Bacillati</taxon>
        <taxon>Actinomycetota</taxon>
        <taxon>Actinomycetes</taxon>
        <taxon>Micromonosporales</taxon>
        <taxon>Micromonosporaceae</taxon>
        <taxon>Paractinoplanes</taxon>
    </lineage>
</organism>
<evidence type="ECO:0000256" key="3">
    <source>
        <dbReference type="ARBA" id="ARBA00022741"/>
    </source>
</evidence>